<proteinExistence type="predicted"/>
<feature type="domain" description="SnoaL-like" evidence="1">
    <location>
        <begin position="12"/>
        <end position="130"/>
    </location>
</feature>
<evidence type="ECO:0000313" key="2">
    <source>
        <dbReference type="EMBL" id="MCZ4587727.1"/>
    </source>
</evidence>
<keyword evidence="4" id="KW-1185">Reference proteome</keyword>
<dbReference type="Pfam" id="PF13577">
    <property type="entry name" value="SnoaL_4"/>
    <property type="match status" value="1"/>
</dbReference>
<protein>
    <submittedName>
        <fullName evidence="3">Nuclear transport factor 2 family protein</fullName>
    </submittedName>
</protein>
<dbReference type="Proteomes" id="UP001066327">
    <property type="component" value="Unassembled WGS sequence"/>
</dbReference>
<name>A0AAX3YBS4_RHOOP</name>
<dbReference type="AlphaFoldDB" id="A0AAX3YBS4"/>
<evidence type="ECO:0000259" key="1">
    <source>
        <dbReference type="Pfam" id="PF13577"/>
    </source>
</evidence>
<dbReference type="Gene3D" id="3.10.450.50">
    <property type="match status" value="1"/>
</dbReference>
<reference evidence="2" key="1">
    <citation type="submission" date="2022-12" db="EMBL/GenBank/DDBJ databases">
        <authorList>
            <person name="Krivoruchko A.V."/>
            <person name="Elkin A."/>
        </authorList>
    </citation>
    <scope>NUCLEOTIDE SEQUENCE</scope>
    <source>
        <strain evidence="2">IEGM 249</strain>
    </source>
</reference>
<dbReference type="EMBL" id="JAPWIS010000018">
    <property type="protein sequence ID" value="MCZ4587727.1"/>
    <property type="molecule type" value="Genomic_DNA"/>
</dbReference>
<gene>
    <name evidence="2" type="ORF">O4328_29235</name>
    <name evidence="3" type="ORF">Q5707_34215</name>
</gene>
<dbReference type="RefSeq" id="WP_269592075.1">
    <property type="nucleotide sequence ID" value="NZ_CP130953.1"/>
</dbReference>
<organism evidence="3 5">
    <name type="scientific">Rhodococcus opacus</name>
    <name type="common">Nocardia opaca</name>
    <dbReference type="NCBI Taxonomy" id="37919"/>
    <lineage>
        <taxon>Bacteria</taxon>
        <taxon>Bacillati</taxon>
        <taxon>Actinomycetota</taxon>
        <taxon>Actinomycetes</taxon>
        <taxon>Mycobacteriales</taxon>
        <taxon>Nocardiaceae</taxon>
        <taxon>Rhodococcus</taxon>
    </lineage>
</organism>
<dbReference type="SUPFAM" id="SSF54427">
    <property type="entry name" value="NTF2-like"/>
    <property type="match status" value="1"/>
</dbReference>
<evidence type="ECO:0000313" key="5">
    <source>
        <dbReference type="Proteomes" id="UP001231166"/>
    </source>
</evidence>
<evidence type="ECO:0000313" key="3">
    <source>
        <dbReference type="EMBL" id="WLF46877.1"/>
    </source>
</evidence>
<evidence type="ECO:0000313" key="4">
    <source>
        <dbReference type="Proteomes" id="UP001066327"/>
    </source>
</evidence>
<sequence length="161" mass="18265">MTIRGRGTIGDDRIAIEEVLYRYASSVDSAQMHQLHDVLHPDLQAQYGNGELVEGADAVITWMTDFTKTCEWQHHMLNVYRIDIEGDKATALVYHNSFEKFAGADDVCFLIARYHNELVRHEGTWKISKLVFEIVWGEKRPADNGYIATVGGRGTKIPGWP</sequence>
<accession>A0AAX3YBS4</accession>
<dbReference type="InterPro" id="IPR032710">
    <property type="entry name" value="NTF2-like_dom_sf"/>
</dbReference>
<dbReference type="InterPro" id="IPR037401">
    <property type="entry name" value="SnoaL-like"/>
</dbReference>
<reference evidence="3" key="2">
    <citation type="submission" date="2023-07" db="EMBL/GenBank/DDBJ databases">
        <title>Genomic analysis of Rhodococcus opacus VOC-14 with glycol ethers degradation activity.</title>
        <authorList>
            <person name="Narkevich D.A."/>
            <person name="Hlushen A.M."/>
            <person name="Akhremchuk A.E."/>
            <person name="Sikolenko M.A."/>
            <person name="Valentovich L.N."/>
        </authorList>
    </citation>
    <scope>NUCLEOTIDE SEQUENCE</scope>
    <source>
        <strain evidence="3">VOC-14</strain>
    </source>
</reference>
<dbReference type="EMBL" id="CP130953">
    <property type="protein sequence ID" value="WLF46877.1"/>
    <property type="molecule type" value="Genomic_DNA"/>
</dbReference>
<dbReference type="Proteomes" id="UP001231166">
    <property type="component" value="Chromosome"/>
</dbReference>